<feature type="region of interest" description="Disordered" evidence="1">
    <location>
        <begin position="14"/>
        <end position="75"/>
    </location>
</feature>
<evidence type="ECO:0008006" key="3">
    <source>
        <dbReference type="Google" id="ProtNLM"/>
    </source>
</evidence>
<evidence type="ECO:0000256" key="1">
    <source>
        <dbReference type="SAM" id="MobiDB-lite"/>
    </source>
</evidence>
<name>A0A0F9UII1_9ZZZZ</name>
<protein>
    <recommendedName>
        <fullName evidence="3">YjzC-like protein</fullName>
    </recommendedName>
</protein>
<gene>
    <name evidence="2" type="ORF">LCGC14_0262080</name>
</gene>
<dbReference type="EMBL" id="LAZR01000141">
    <property type="protein sequence ID" value="KKN87177.1"/>
    <property type="molecule type" value="Genomic_DNA"/>
</dbReference>
<sequence>MATALPRFLQRGVRLMPNDPTYKPGQKAPRSGQYGIEGPRGGKTGVERTVVKGEPLPPSEKTGQRYRLVDPTKHR</sequence>
<accession>A0A0F9UII1</accession>
<reference evidence="2" key="1">
    <citation type="journal article" date="2015" name="Nature">
        <title>Complex archaea that bridge the gap between prokaryotes and eukaryotes.</title>
        <authorList>
            <person name="Spang A."/>
            <person name="Saw J.H."/>
            <person name="Jorgensen S.L."/>
            <person name="Zaremba-Niedzwiedzka K."/>
            <person name="Martijn J."/>
            <person name="Lind A.E."/>
            <person name="van Eijk R."/>
            <person name="Schleper C."/>
            <person name="Guy L."/>
            <person name="Ettema T.J."/>
        </authorList>
    </citation>
    <scope>NUCLEOTIDE SEQUENCE</scope>
</reference>
<evidence type="ECO:0000313" key="2">
    <source>
        <dbReference type="EMBL" id="KKN87177.1"/>
    </source>
</evidence>
<comment type="caution">
    <text evidence="2">The sequence shown here is derived from an EMBL/GenBank/DDBJ whole genome shotgun (WGS) entry which is preliminary data.</text>
</comment>
<dbReference type="AlphaFoldDB" id="A0A0F9UII1"/>
<organism evidence="2">
    <name type="scientific">marine sediment metagenome</name>
    <dbReference type="NCBI Taxonomy" id="412755"/>
    <lineage>
        <taxon>unclassified sequences</taxon>
        <taxon>metagenomes</taxon>
        <taxon>ecological metagenomes</taxon>
    </lineage>
</organism>
<proteinExistence type="predicted"/>